<evidence type="ECO:0000313" key="2">
    <source>
        <dbReference type="Proteomes" id="UP000078492"/>
    </source>
</evidence>
<organism evidence="1 2">
    <name type="scientific">Trachymyrmex cornetzi</name>
    <dbReference type="NCBI Taxonomy" id="471704"/>
    <lineage>
        <taxon>Eukaryota</taxon>
        <taxon>Metazoa</taxon>
        <taxon>Ecdysozoa</taxon>
        <taxon>Arthropoda</taxon>
        <taxon>Hexapoda</taxon>
        <taxon>Insecta</taxon>
        <taxon>Pterygota</taxon>
        <taxon>Neoptera</taxon>
        <taxon>Endopterygota</taxon>
        <taxon>Hymenoptera</taxon>
        <taxon>Apocrita</taxon>
        <taxon>Aculeata</taxon>
        <taxon>Formicoidea</taxon>
        <taxon>Formicidae</taxon>
        <taxon>Myrmicinae</taxon>
        <taxon>Trachymyrmex</taxon>
    </lineage>
</organism>
<reference evidence="1 2" key="1">
    <citation type="submission" date="2015-09" db="EMBL/GenBank/DDBJ databases">
        <title>Trachymyrmex cornetzi WGS genome.</title>
        <authorList>
            <person name="Nygaard S."/>
            <person name="Hu H."/>
            <person name="Boomsma J."/>
            <person name="Zhang G."/>
        </authorList>
    </citation>
    <scope>NUCLEOTIDE SEQUENCE [LARGE SCALE GENOMIC DNA]</scope>
    <source>
        <strain evidence="1">Tcor2-1</strain>
        <tissue evidence="1">Whole body</tissue>
    </source>
</reference>
<proteinExistence type="predicted"/>
<dbReference type="EMBL" id="KQ978739">
    <property type="protein sequence ID" value="KYN28778.1"/>
    <property type="molecule type" value="Genomic_DNA"/>
</dbReference>
<sequence length="101" mass="11262">MTDAISVALPTGFFALHTRLYAFRSVFFFLNDVVWLGSSFDNGSFMRSTWTTESVFSALITTRSDLSSTHGYGPESIGRSRSRVEIDALCNRIDVASWHTA</sequence>
<protein>
    <submittedName>
        <fullName evidence="1">Uncharacterized protein</fullName>
    </submittedName>
</protein>
<evidence type="ECO:0000313" key="1">
    <source>
        <dbReference type="EMBL" id="KYN28778.1"/>
    </source>
</evidence>
<keyword evidence="2" id="KW-1185">Reference proteome</keyword>
<accession>A0A195EKL0</accession>
<gene>
    <name evidence="1" type="ORF">ALC57_01741</name>
</gene>
<name>A0A195EKL0_9HYME</name>
<dbReference type="AlphaFoldDB" id="A0A195EKL0"/>
<dbReference type="Proteomes" id="UP000078492">
    <property type="component" value="Unassembled WGS sequence"/>
</dbReference>